<keyword evidence="4" id="KW-1185">Reference proteome</keyword>
<dbReference type="Proteomes" id="UP000663852">
    <property type="component" value="Unassembled WGS sequence"/>
</dbReference>
<dbReference type="OrthoDB" id="10056152at2759"/>
<dbReference type="Gene3D" id="3.40.50.10140">
    <property type="entry name" value="Toll/interleukin-1 receptor homology (TIR) domain"/>
    <property type="match status" value="1"/>
</dbReference>
<sequence length="645" mass="76145">MSVLISLIEKLPEADDRTDNVELYNEVFDYYTSDEVMEYYEEALRQLDKTSMDDTNNSLLFRFFHMATDRTYYHEEQRDKFCQFWLPTYESLFKQLLPEQGDGEDLIERERLVVIKYLVTNMIEMQKTSEIQQYELQFKNFRHKNEYFTILKLILPLVSNSDLIGRLEQDNFAMIILEYQSNTLENTVDITPTFAIWIILKLLIMFIRTDNDCLFMIKKDPHIKHILFTSLQHIHANDGIKLALCVAVGLIANEHDLNSNTHKPIEMITTLMKNIQKILDSSVDEANYSRYGIHILDMIVALKAYLQRDQFKHEFLASDGLDLLDKLTHNPFQLEQLEILGFECLLTMSFNKDAANLLKTNEKFMTQIRNLITRPTDGLLWKLEKQDEFIQTNTETNDYDMVISYNRNDYDLVYEIYRRLTEDYQLKVWFDKNPTIRVSCEMMAQAIDQSKCVLICISEAYKTSGNCRIEAEYAQDRRKEMILLIVGEVERDNWLKFISTEKMCIDFVQPDSFSQAMDILIHGIQRDHQTDPETLVSVVSTIPLESSSPDLNTYKTLPMESWSDRDVQEFLKENKLDPMLELTEYMNGEELQVLISQCLSHGNYWSMFDRLNKEMEKRFHQTFPISVYLRFLNQGQKYYSQTASF</sequence>
<accession>A0A815L830</accession>
<organism evidence="3 5">
    <name type="scientific">Adineta ricciae</name>
    <name type="common">Rotifer</name>
    <dbReference type="NCBI Taxonomy" id="249248"/>
    <lineage>
        <taxon>Eukaryota</taxon>
        <taxon>Metazoa</taxon>
        <taxon>Spiralia</taxon>
        <taxon>Gnathifera</taxon>
        <taxon>Rotifera</taxon>
        <taxon>Eurotatoria</taxon>
        <taxon>Bdelloidea</taxon>
        <taxon>Adinetida</taxon>
        <taxon>Adinetidae</taxon>
        <taxon>Adineta</taxon>
    </lineage>
</organism>
<evidence type="ECO:0000313" key="5">
    <source>
        <dbReference type="Proteomes" id="UP000663852"/>
    </source>
</evidence>
<name>A0A815L830_ADIRI</name>
<dbReference type="InterPro" id="IPR035897">
    <property type="entry name" value="Toll_tir_struct_dom_sf"/>
</dbReference>
<protein>
    <recommendedName>
        <fullName evidence="1">TIR domain-containing protein</fullName>
    </recommendedName>
</protein>
<evidence type="ECO:0000313" key="3">
    <source>
        <dbReference type="EMBL" id="CAF1399919.1"/>
    </source>
</evidence>
<proteinExistence type="predicted"/>
<dbReference type="PANTHER" id="PTHR46270:SF2">
    <property type="entry name" value="TIR DOMAIN-CONTAINING PROTEIN"/>
    <property type="match status" value="1"/>
</dbReference>
<evidence type="ECO:0000259" key="1">
    <source>
        <dbReference type="Pfam" id="PF13676"/>
    </source>
</evidence>
<comment type="caution">
    <text evidence="3">The sequence shown here is derived from an EMBL/GenBank/DDBJ whole genome shotgun (WGS) entry which is preliminary data.</text>
</comment>
<reference evidence="3" key="1">
    <citation type="submission" date="2021-02" db="EMBL/GenBank/DDBJ databases">
        <authorList>
            <person name="Nowell W R."/>
        </authorList>
    </citation>
    <scope>NUCLEOTIDE SEQUENCE</scope>
</reference>
<dbReference type="SUPFAM" id="SSF52200">
    <property type="entry name" value="Toll/Interleukin receptor TIR domain"/>
    <property type="match status" value="1"/>
</dbReference>
<dbReference type="Proteomes" id="UP000663828">
    <property type="component" value="Unassembled WGS sequence"/>
</dbReference>
<dbReference type="AlphaFoldDB" id="A0A815L830"/>
<dbReference type="PANTHER" id="PTHR46270">
    <property type="entry name" value="ARMADILLO-TYPE FOLD-RELATED"/>
    <property type="match status" value="1"/>
</dbReference>
<dbReference type="EMBL" id="CAJNOR010000055">
    <property type="protein sequence ID" value="CAF0776351.1"/>
    <property type="molecule type" value="Genomic_DNA"/>
</dbReference>
<dbReference type="Pfam" id="PF13676">
    <property type="entry name" value="TIR_2"/>
    <property type="match status" value="1"/>
</dbReference>
<dbReference type="GO" id="GO:0007165">
    <property type="term" value="P:signal transduction"/>
    <property type="evidence" value="ECO:0007669"/>
    <property type="project" value="InterPro"/>
</dbReference>
<feature type="domain" description="TIR" evidence="1">
    <location>
        <begin position="402"/>
        <end position="520"/>
    </location>
</feature>
<dbReference type="EMBL" id="CAJNOJ010000325">
    <property type="protein sequence ID" value="CAF1399919.1"/>
    <property type="molecule type" value="Genomic_DNA"/>
</dbReference>
<gene>
    <name evidence="3" type="ORF">EDS130_LOCUS35946</name>
    <name evidence="2" type="ORF">XAT740_LOCUS1726</name>
</gene>
<dbReference type="InterPro" id="IPR000157">
    <property type="entry name" value="TIR_dom"/>
</dbReference>
<evidence type="ECO:0000313" key="2">
    <source>
        <dbReference type="EMBL" id="CAF0776351.1"/>
    </source>
</evidence>
<evidence type="ECO:0000313" key="4">
    <source>
        <dbReference type="Proteomes" id="UP000663828"/>
    </source>
</evidence>